<protein>
    <recommendedName>
        <fullName evidence="3">indole-3-glycerol-phosphate synthase</fullName>
        <ecNumber evidence="3">4.1.1.48</ecNumber>
    </recommendedName>
</protein>
<dbReference type="UniPathway" id="UPA00035">
    <property type="reaction ID" value="UER00043"/>
</dbReference>
<dbReference type="InterPro" id="IPR011060">
    <property type="entry name" value="RibuloseP-bd_barrel"/>
</dbReference>
<comment type="pathway">
    <text evidence="2">Amino-acid biosynthesis; L-tryptophan biosynthesis; L-tryptophan from chorismate: step 4/5.</text>
</comment>
<gene>
    <name evidence="10" type="ORF">MNBD_DELTA01-1421</name>
</gene>
<evidence type="ECO:0000256" key="8">
    <source>
        <dbReference type="ARBA" id="ARBA00023239"/>
    </source>
</evidence>
<dbReference type="SUPFAM" id="SSF51366">
    <property type="entry name" value="Ribulose-phoshate binding barrel"/>
    <property type="match status" value="1"/>
</dbReference>
<dbReference type="EC" id="4.1.1.48" evidence="3"/>
<dbReference type="GO" id="GO:0004640">
    <property type="term" value="F:phosphoribosylanthranilate isomerase activity"/>
    <property type="evidence" value="ECO:0007669"/>
    <property type="project" value="TreeGrafter"/>
</dbReference>
<dbReference type="InterPro" id="IPR001468">
    <property type="entry name" value="Indole-3-GlycerolPSynthase_CS"/>
</dbReference>
<dbReference type="NCBIfam" id="NF001377">
    <property type="entry name" value="PRK00278.2-4"/>
    <property type="match status" value="1"/>
</dbReference>
<keyword evidence="4" id="KW-0028">Amino-acid biosynthesis</keyword>
<evidence type="ECO:0000256" key="4">
    <source>
        <dbReference type="ARBA" id="ARBA00022605"/>
    </source>
</evidence>
<accession>A0A3B0RJA5</accession>
<dbReference type="CDD" id="cd00331">
    <property type="entry name" value="IGPS"/>
    <property type="match status" value="1"/>
</dbReference>
<dbReference type="HAMAP" id="MF_00134_B">
    <property type="entry name" value="IGPS_B"/>
    <property type="match status" value="1"/>
</dbReference>
<dbReference type="InterPro" id="IPR013798">
    <property type="entry name" value="Indole-3-glycerol_P_synth_dom"/>
</dbReference>
<dbReference type="GO" id="GO:0000162">
    <property type="term" value="P:L-tryptophan biosynthetic process"/>
    <property type="evidence" value="ECO:0007669"/>
    <property type="project" value="UniProtKB-UniPathway"/>
</dbReference>
<evidence type="ECO:0000256" key="6">
    <source>
        <dbReference type="ARBA" id="ARBA00022822"/>
    </source>
</evidence>
<evidence type="ECO:0000313" key="10">
    <source>
        <dbReference type="EMBL" id="VAV83485.1"/>
    </source>
</evidence>
<keyword evidence="5" id="KW-0210">Decarboxylase</keyword>
<dbReference type="GO" id="GO:0004425">
    <property type="term" value="F:indole-3-glycerol-phosphate synthase activity"/>
    <property type="evidence" value="ECO:0007669"/>
    <property type="project" value="UniProtKB-EC"/>
</dbReference>
<evidence type="ECO:0000259" key="9">
    <source>
        <dbReference type="Pfam" id="PF00218"/>
    </source>
</evidence>
<keyword evidence="6" id="KW-0822">Tryptophan biosynthesis</keyword>
<name>A0A3B0RJA5_9ZZZZ</name>
<evidence type="ECO:0000256" key="7">
    <source>
        <dbReference type="ARBA" id="ARBA00023141"/>
    </source>
</evidence>
<dbReference type="PANTHER" id="PTHR22854">
    <property type="entry name" value="TRYPTOPHAN BIOSYNTHESIS PROTEIN"/>
    <property type="match status" value="1"/>
</dbReference>
<feature type="domain" description="Indole-3-glycerol phosphate synthase" evidence="9">
    <location>
        <begin position="9"/>
        <end position="260"/>
    </location>
</feature>
<evidence type="ECO:0000256" key="3">
    <source>
        <dbReference type="ARBA" id="ARBA00012362"/>
    </source>
</evidence>
<keyword evidence="7" id="KW-0057">Aromatic amino acid biosynthesis</keyword>
<reference evidence="10" key="1">
    <citation type="submission" date="2018-06" db="EMBL/GenBank/DDBJ databases">
        <authorList>
            <person name="Zhirakovskaya E."/>
        </authorList>
    </citation>
    <scope>NUCLEOTIDE SEQUENCE</scope>
</reference>
<dbReference type="HAMAP" id="MF_00134_A">
    <property type="entry name" value="IGPS_A"/>
    <property type="match status" value="1"/>
</dbReference>
<dbReference type="InterPro" id="IPR013785">
    <property type="entry name" value="Aldolase_TIM"/>
</dbReference>
<dbReference type="PANTHER" id="PTHR22854:SF2">
    <property type="entry name" value="INDOLE-3-GLYCEROL-PHOSPHATE SYNTHASE"/>
    <property type="match status" value="1"/>
</dbReference>
<evidence type="ECO:0000256" key="1">
    <source>
        <dbReference type="ARBA" id="ARBA00001633"/>
    </source>
</evidence>
<comment type="catalytic activity">
    <reaction evidence="1">
        <text>1-(2-carboxyphenylamino)-1-deoxy-D-ribulose 5-phosphate + H(+) = (1S,2R)-1-C-(indol-3-yl)glycerol 3-phosphate + CO2 + H2O</text>
        <dbReference type="Rhea" id="RHEA:23476"/>
        <dbReference type="ChEBI" id="CHEBI:15377"/>
        <dbReference type="ChEBI" id="CHEBI:15378"/>
        <dbReference type="ChEBI" id="CHEBI:16526"/>
        <dbReference type="ChEBI" id="CHEBI:58613"/>
        <dbReference type="ChEBI" id="CHEBI:58866"/>
        <dbReference type="EC" id="4.1.1.48"/>
    </reaction>
</comment>
<dbReference type="AlphaFoldDB" id="A0A3B0RJA5"/>
<dbReference type="Gene3D" id="3.20.20.70">
    <property type="entry name" value="Aldolase class I"/>
    <property type="match status" value="1"/>
</dbReference>
<dbReference type="PROSITE" id="PS00614">
    <property type="entry name" value="IGPS"/>
    <property type="match status" value="1"/>
</dbReference>
<evidence type="ECO:0000256" key="2">
    <source>
        <dbReference type="ARBA" id="ARBA00004696"/>
    </source>
</evidence>
<evidence type="ECO:0000256" key="5">
    <source>
        <dbReference type="ARBA" id="ARBA00022793"/>
    </source>
</evidence>
<dbReference type="EMBL" id="UOEA01000042">
    <property type="protein sequence ID" value="VAV83485.1"/>
    <property type="molecule type" value="Genomic_DNA"/>
</dbReference>
<keyword evidence="8 10" id="KW-0456">Lyase</keyword>
<sequence length="272" mass="30028">MTMKIASILKDILDNKREELKAQKEVVSLAELKKAVAAGLPDTISFIKTLEAKGVSIIAEVKKASPSKGVIREDFNATKIARIYDENSASALSVLTDKKFFQGSLDYLRSIRKITKLPILRKDFIIDQYQIYESRLAGADAILLIVGALSPKNLKEFLVLTASLGMDALVEVHNEEELDVAIEAGSAIIGINNRDLNTFMTDIRTTERLAMKIPSTTVIVSESGINTFVDIRMLKLCGVDGFLIGEALMREEDIGKKLREFRGLGGLESEMF</sequence>
<proteinExistence type="inferred from homology"/>
<dbReference type="FunFam" id="3.20.20.70:FF:000024">
    <property type="entry name" value="Indole-3-glycerol phosphate synthase"/>
    <property type="match status" value="1"/>
</dbReference>
<dbReference type="Pfam" id="PF00218">
    <property type="entry name" value="IGPS"/>
    <property type="match status" value="1"/>
</dbReference>
<dbReference type="InterPro" id="IPR045186">
    <property type="entry name" value="Indole-3-glycerol_P_synth"/>
</dbReference>
<organism evidence="10">
    <name type="scientific">hydrothermal vent metagenome</name>
    <dbReference type="NCBI Taxonomy" id="652676"/>
    <lineage>
        <taxon>unclassified sequences</taxon>
        <taxon>metagenomes</taxon>
        <taxon>ecological metagenomes</taxon>
    </lineage>
</organism>